<accession>A0A8S2F7S3</accession>
<evidence type="ECO:0000256" key="1">
    <source>
        <dbReference type="SAM" id="Phobius"/>
    </source>
</evidence>
<sequence>MLFNEKNRKNTNQGAMRVFRNSKYRYLFWILLLILLCISLFYYKFSFVGIYSNDIPILTTCTFSKTFNYSMNERESINCQLSNKESGNFFCEQDGLWNRRKQIYHIQRQRNEMKTKNNLFFSTNYEPTFHCSFERRFGAIGDGGKWICDSYRFDTKSTCLIYSFGSNNDFTFEIDLKDSLPNCDIHTFDLNKYECPNQICTFHQLKLGNGIDKHTKTLGMIMDELDHAKYELDILKIDIEGGEYSVFPSMFNDKIYPRQIQVEIHHKNVKATHELFDLFAENGYVIFHKEPNLLNTKIFEFALLRLNQQFFNLTNHDTCN</sequence>
<protein>
    <recommendedName>
        <fullName evidence="2">Methyltransferase domain-containing protein</fullName>
    </recommendedName>
</protein>
<keyword evidence="1" id="KW-1133">Transmembrane helix</keyword>
<dbReference type="InterPro" id="IPR029063">
    <property type="entry name" value="SAM-dependent_MTases_sf"/>
</dbReference>
<dbReference type="Pfam" id="PF13383">
    <property type="entry name" value="Methyltransf_22"/>
    <property type="match status" value="1"/>
</dbReference>
<dbReference type="PANTHER" id="PTHR32026:SF27">
    <property type="entry name" value="METHYLTRANSFERASE FKBM DOMAIN-CONTAINING PROTEIN-RELATED"/>
    <property type="match status" value="1"/>
</dbReference>
<evidence type="ECO:0000313" key="3">
    <source>
        <dbReference type="EMBL" id="CAF1355852.1"/>
    </source>
</evidence>
<evidence type="ECO:0000313" key="4">
    <source>
        <dbReference type="EMBL" id="CAF4166131.1"/>
    </source>
</evidence>
<keyword evidence="1" id="KW-0472">Membrane</keyword>
<keyword evidence="1" id="KW-0812">Transmembrane</keyword>
<organism evidence="3 5">
    <name type="scientific">Didymodactylos carnosus</name>
    <dbReference type="NCBI Taxonomy" id="1234261"/>
    <lineage>
        <taxon>Eukaryota</taxon>
        <taxon>Metazoa</taxon>
        <taxon>Spiralia</taxon>
        <taxon>Gnathifera</taxon>
        <taxon>Rotifera</taxon>
        <taxon>Eurotatoria</taxon>
        <taxon>Bdelloidea</taxon>
        <taxon>Philodinida</taxon>
        <taxon>Philodinidae</taxon>
        <taxon>Didymodactylos</taxon>
    </lineage>
</organism>
<evidence type="ECO:0000313" key="5">
    <source>
        <dbReference type="Proteomes" id="UP000677228"/>
    </source>
</evidence>
<feature type="domain" description="Methyltransferase" evidence="2">
    <location>
        <begin position="82"/>
        <end position="304"/>
    </location>
</feature>
<comment type="caution">
    <text evidence="3">The sequence shown here is derived from an EMBL/GenBank/DDBJ whole genome shotgun (WGS) entry which is preliminary data.</text>
</comment>
<dbReference type="PANTHER" id="PTHR32026">
    <property type="entry name" value="METHYLTRANSFERASE-LIKE PROTEIN 24"/>
    <property type="match status" value="1"/>
</dbReference>
<dbReference type="AlphaFoldDB" id="A0A8S2F7S3"/>
<gene>
    <name evidence="3" type="ORF">OVA965_LOCUS31014</name>
    <name evidence="4" type="ORF">TMI583_LOCUS31831</name>
</gene>
<dbReference type="Proteomes" id="UP000677228">
    <property type="component" value="Unassembled WGS sequence"/>
</dbReference>
<name>A0A8S2F7S3_9BILA</name>
<proteinExistence type="predicted"/>
<dbReference type="Proteomes" id="UP000682733">
    <property type="component" value="Unassembled WGS sequence"/>
</dbReference>
<dbReference type="EMBL" id="CAJOBA010044601">
    <property type="protein sequence ID" value="CAF4166131.1"/>
    <property type="molecule type" value="Genomic_DNA"/>
</dbReference>
<dbReference type="InterPro" id="IPR025714">
    <property type="entry name" value="Methyltranfer_dom"/>
</dbReference>
<dbReference type="EMBL" id="CAJNOK010022955">
    <property type="protein sequence ID" value="CAF1355852.1"/>
    <property type="molecule type" value="Genomic_DNA"/>
</dbReference>
<dbReference type="SUPFAM" id="SSF53335">
    <property type="entry name" value="S-adenosyl-L-methionine-dependent methyltransferases"/>
    <property type="match status" value="1"/>
</dbReference>
<reference evidence="3" key="1">
    <citation type="submission" date="2021-02" db="EMBL/GenBank/DDBJ databases">
        <authorList>
            <person name="Nowell W R."/>
        </authorList>
    </citation>
    <scope>NUCLEOTIDE SEQUENCE</scope>
</reference>
<dbReference type="InterPro" id="IPR026913">
    <property type="entry name" value="METTL24"/>
</dbReference>
<evidence type="ECO:0000259" key="2">
    <source>
        <dbReference type="Pfam" id="PF13383"/>
    </source>
</evidence>
<feature type="transmembrane region" description="Helical" evidence="1">
    <location>
        <begin position="26"/>
        <end position="43"/>
    </location>
</feature>